<keyword evidence="1" id="KW-0175">Coiled coil</keyword>
<proteinExistence type="predicted"/>
<evidence type="ECO:0000256" key="2">
    <source>
        <dbReference type="SAM" id="MobiDB-lite"/>
    </source>
</evidence>
<feature type="coiled-coil region" evidence="1">
    <location>
        <begin position="363"/>
        <end position="436"/>
    </location>
</feature>
<dbReference type="Proteomes" id="UP001163850">
    <property type="component" value="Unassembled WGS sequence"/>
</dbReference>
<evidence type="ECO:0000313" key="4">
    <source>
        <dbReference type="Proteomes" id="UP001163850"/>
    </source>
</evidence>
<accession>A0AA38PV73</accession>
<protein>
    <submittedName>
        <fullName evidence="3">Uncharacterized protein</fullName>
    </submittedName>
</protein>
<dbReference type="EMBL" id="MU802067">
    <property type="protein sequence ID" value="KAJ3982309.1"/>
    <property type="molecule type" value="Genomic_DNA"/>
</dbReference>
<evidence type="ECO:0000256" key="1">
    <source>
        <dbReference type="SAM" id="Coils"/>
    </source>
</evidence>
<dbReference type="Gene3D" id="1.10.287.1490">
    <property type="match status" value="1"/>
</dbReference>
<organism evidence="3 4">
    <name type="scientific">Lentinula detonsa</name>
    <dbReference type="NCBI Taxonomy" id="2804962"/>
    <lineage>
        <taxon>Eukaryota</taxon>
        <taxon>Fungi</taxon>
        <taxon>Dikarya</taxon>
        <taxon>Basidiomycota</taxon>
        <taxon>Agaricomycotina</taxon>
        <taxon>Agaricomycetes</taxon>
        <taxon>Agaricomycetidae</taxon>
        <taxon>Agaricales</taxon>
        <taxon>Marasmiineae</taxon>
        <taxon>Omphalotaceae</taxon>
        <taxon>Lentinula</taxon>
    </lineage>
</organism>
<feature type="coiled-coil region" evidence="1">
    <location>
        <begin position="192"/>
        <end position="299"/>
    </location>
</feature>
<dbReference type="AlphaFoldDB" id="A0AA38PV73"/>
<feature type="coiled-coil region" evidence="1">
    <location>
        <begin position="75"/>
        <end position="109"/>
    </location>
</feature>
<reference evidence="3" key="1">
    <citation type="submission" date="2022-08" db="EMBL/GenBank/DDBJ databases">
        <authorList>
            <consortium name="DOE Joint Genome Institute"/>
            <person name="Min B."/>
            <person name="Riley R."/>
            <person name="Sierra-Patev S."/>
            <person name="Naranjo-Ortiz M."/>
            <person name="Looney B."/>
            <person name="Konkel Z."/>
            <person name="Slot J.C."/>
            <person name="Sakamoto Y."/>
            <person name="Steenwyk J.L."/>
            <person name="Rokas A."/>
            <person name="Carro J."/>
            <person name="Camarero S."/>
            <person name="Ferreira P."/>
            <person name="Molpeceres G."/>
            <person name="Ruiz-Duenas F.J."/>
            <person name="Serrano A."/>
            <person name="Henrissat B."/>
            <person name="Drula E."/>
            <person name="Hughes K.W."/>
            <person name="Mata J.L."/>
            <person name="Ishikawa N.K."/>
            <person name="Vargas-Isla R."/>
            <person name="Ushijima S."/>
            <person name="Smith C.A."/>
            <person name="Ahrendt S."/>
            <person name="Andreopoulos W."/>
            <person name="He G."/>
            <person name="Labutti K."/>
            <person name="Lipzen A."/>
            <person name="Ng V."/>
            <person name="Sandor L."/>
            <person name="Barry K."/>
            <person name="Martinez A.T."/>
            <person name="Xiao Y."/>
            <person name="Gibbons J.G."/>
            <person name="Terashima K."/>
            <person name="Hibbett D.S."/>
            <person name="Grigoriev I.V."/>
        </authorList>
    </citation>
    <scope>NUCLEOTIDE SEQUENCE</scope>
    <source>
        <strain evidence="3">TFB7829</strain>
    </source>
</reference>
<feature type="non-terminal residue" evidence="3">
    <location>
        <position position="1"/>
    </location>
</feature>
<gene>
    <name evidence="3" type="ORF">F5890DRAFT_1476233</name>
</gene>
<sequence>MDEVDDADPPQNVSEAGSSMPLSNKNTVDDVEMDILPQDPKGKKRSREDDVEEVVGAPLRKVLIQDGTSQLVGKYAKLVRELLGTRKRNRELEETLSALQKEQESWEGESIGYQHQINSLLRKNADLTYQAEDSEQIERKDNSTNTEPLYQDAEQIERKDHSTNTEPLSQVFANQEQVARIQHDFDTQSTQLQHAKQDLKERDAKADVLKSQIKALERKCTKFDVLKMEHDSCKDDLTRAGEQLQEAKTQLEESQNELSRKITKLHNITFSLEKQNLELKELREKETRAKEEVQVLTSTIATFKAERDDTVQKLNNEQYTNMMNEANHADVLDDLEDLWQQRLEKREKEYLAQKLALEFTCSLKRYQAQLESSSSNLADAQSAVDKEVLSKANLIWSHKSKLKTIDQSLAEAKSEIDRLTNKEKALAIEYNNKENELNAALVVEQQS</sequence>
<comment type="caution">
    <text evidence="3">The sequence shown here is derived from an EMBL/GenBank/DDBJ whole genome shotgun (WGS) entry which is preliminary data.</text>
</comment>
<evidence type="ECO:0000313" key="3">
    <source>
        <dbReference type="EMBL" id="KAJ3982309.1"/>
    </source>
</evidence>
<name>A0AA38PV73_9AGAR</name>
<feature type="region of interest" description="Disordered" evidence="2">
    <location>
        <begin position="1"/>
        <end position="52"/>
    </location>
</feature>
<feature type="compositionally biased region" description="Polar residues" evidence="2">
    <location>
        <begin position="11"/>
        <end position="26"/>
    </location>
</feature>